<sequence length="147" mass="16438">MAIRNIRKYGDELLRKKSRKIEKIDDRILTLLEDMVETMYNAEGVGLAAPQVGILKRAVVIDVGEGLIKLINPEIIETEGNQKDVEGCLSVPGEQGEVERPYKVKVKALNEKGEEIVLEGEDLLARAFCHEIDHLDGVLFVDKVIND</sequence>
<dbReference type="AlphaFoldDB" id="A0A0E1QFP2"/>
<evidence type="ECO:0000256" key="6">
    <source>
        <dbReference type="HAMAP-Rule" id="MF_00163"/>
    </source>
</evidence>
<evidence type="ECO:0000256" key="4">
    <source>
        <dbReference type="ARBA" id="ARBA00022917"/>
    </source>
</evidence>
<keyword evidence="4 6" id="KW-0648">Protein biosynthesis</keyword>
<dbReference type="Gene3D" id="3.90.45.10">
    <property type="entry name" value="Peptide deformylase"/>
    <property type="match status" value="1"/>
</dbReference>
<feature type="active site" evidence="6">
    <location>
        <position position="131"/>
    </location>
</feature>
<evidence type="ECO:0000256" key="1">
    <source>
        <dbReference type="ARBA" id="ARBA00010759"/>
    </source>
</evidence>
<evidence type="ECO:0000256" key="2">
    <source>
        <dbReference type="ARBA" id="ARBA00022723"/>
    </source>
</evidence>
<evidence type="ECO:0000313" key="10">
    <source>
        <dbReference type="Proteomes" id="UP000472521"/>
    </source>
</evidence>
<dbReference type="EMBL" id="SWND01000003">
    <property type="protein sequence ID" value="NFF01614.1"/>
    <property type="molecule type" value="Genomic_DNA"/>
</dbReference>
<keyword evidence="5 6" id="KW-0408">Iron</keyword>
<dbReference type="NCBIfam" id="TIGR00079">
    <property type="entry name" value="pept_deformyl"/>
    <property type="match status" value="1"/>
</dbReference>
<dbReference type="PANTHER" id="PTHR10458:SF22">
    <property type="entry name" value="PEPTIDE DEFORMYLASE"/>
    <property type="match status" value="1"/>
</dbReference>
<feature type="binding site" evidence="6">
    <location>
        <position position="130"/>
    </location>
    <ligand>
        <name>Fe cation</name>
        <dbReference type="ChEBI" id="CHEBI:24875"/>
    </ligand>
</feature>
<comment type="function">
    <text evidence="6">Removes the formyl group from the N-terminal Met of newly synthesized proteins. Requires at least a dipeptide for an efficient rate of reaction. N-terminal L-methionine is a prerequisite for activity but the enzyme has broad specificity at other positions.</text>
</comment>
<comment type="similarity">
    <text evidence="1 6">Belongs to the polypeptide deformylase family.</text>
</comment>
<feature type="binding site" evidence="6">
    <location>
        <position position="134"/>
    </location>
    <ligand>
        <name>Fe cation</name>
        <dbReference type="ChEBI" id="CHEBI:24875"/>
    </ligand>
</feature>
<dbReference type="GO" id="GO:0006412">
    <property type="term" value="P:translation"/>
    <property type="evidence" value="ECO:0007669"/>
    <property type="project" value="UniProtKB-UniRule"/>
</dbReference>
<feature type="binding site" evidence="6">
    <location>
        <position position="88"/>
    </location>
    <ligand>
        <name>Fe cation</name>
        <dbReference type="ChEBI" id="CHEBI:24875"/>
    </ligand>
</feature>
<dbReference type="InterPro" id="IPR023635">
    <property type="entry name" value="Peptide_deformylase"/>
</dbReference>
<dbReference type="InterPro" id="IPR036821">
    <property type="entry name" value="Peptide_deformylase_sf"/>
</dbReference>
<name>A0A0E1QFP2_CLOBO</name>
<dbReference type="PANTHER" id="PTHR10458">
    <property type="entry name" value="PEPTIDE DEFORMYLASE"/>
    <property type="match status" value="1"/>
</dbReference>
<dbReference type="PIRSF" id="PIRSF004749">
    <property type="entry name" value="Pep_def"/>
    <property type="match status" value="1"/>
</dbReference>
<dbReference type="EC" id="3.5.1.88" evidence="6"/>
<dbReference type="SUPFAM" id="SSF56420">
    <property type="entry name" value="Peptide deformylase"/>
    <property type="match status" value="1"/>
</dbReference>
<keyword evidence="2 6" id="KW-0479">Metal-binding</keyword>
<dbReference type="GO" id="GO:0042586">
    <property type="term" value="F:peptide deformylase activity"/>
    <property type="evidence" value="ECO:0007669"/>
    <property type="project" value="UniProtKB-UniRule"/>
</dbReference>
<organism evidence="7 10">
    <name type="scientific">Clostridium botulinum</name>
    <dbReference type="NCBI Taxonomy" id="1491"/>
    <lineage>
        <taxon>Bacteria</taxon>
        <taxon>Bacillati</taxon>
        <taxon>Bacillota</taxon>
        <taxon>Clostridia</taxon>
        <taxon>Eubacteriales</taxon>
        <taxon>Clostridiaceae</taxon>
        <taxon>Clostridium</taxon>
    </lineage>
</organism>
<keyword evidence="3 6" id="KW-0378">Hydrolase</keyword>
<dbReference type="Proteomes" id="UP000472521">
    <property type="component" value="Unassembled WGS sequence"/>
</dbReference>
<dbReference type="OMA" id="VCIQHEI"/>
<dbReference type="EMBL" id="SWRJ01000002">
    <property type="protein sequence ID" value="NFI21621.1"/>
    <property type="molecule type" value="Genomic_DNA"/>
</dbReference>
<dbReference type="RefSeq" id="WP_003388617.1">
    <property type="nucleotide sequence ID" value="NZ_AP014696.1"/>
</dbReference>
<dbReference type="OrthoDB" id="9784988at2"/>
<comment type="cofactor">
    <cofactor evidence="6">
        <name>Fe(2+)</name>
        <dbReference type="ChEBI" id="CHEBI:29033"/>
    </cofactor>
    <text evidence="6">Binds 1 Fe(2+) ion.</text>
</comment>
<dbReference type="NCBIfam" id="NF001159">
    <property type="entry name" value="PRK00150.1-3"/>
    <property type="match status" value="1"/>
</dbReference>
<reference evidence="10 11" key="1">
    <citation type="submission" date="2019-04" db="EMBL/GenBank/DDBJ databases">
        <title>Genome sequencing of Clostridium botulinum Groups I-IV and Clostridium butyricum.</title>
        <authorList>
            <person name="Brunt J."/>
            <person name="Van Vliet A.H.M."/>
            <person name="Stringer S.C."/>
            <person name="Carter A.T."/>
            <person name="Peck M.W."/>
        </authorList>
    </citation>
    <scope>NUCLEOTIDE SEQUENCE [LARGE SCALE GENOMIC DNA]</scope>
    <source>
        <strain evidence="9 12">IFR 15/034</strain>
        <strain evidence="8 11">IFR 18/037</strain>
        <strain evidence="7 10">IFR 18/054</strain>
    </source>
</reference>
<evidence type="ECO:0000256" key="3">
    <source>
        <dbReference type="ARBA" id="ARBA00022801"/>
    </source>
</evidence>
<dbReference type="Proteomes" id="UP000482543">
    <property type="component" value="Unassembled WGS sequence"/>
</dbReference>
<proteinExistence type="inferred from homology"/>
<accession>A0A0E1QFP2</accession>
<evidence type="ECO:0000313" key="7">
    <source>
        <dbReference type="EMBL" id="NFF01614.1"/>
    </source>
</evidence>
<gene>
    <name evidence="6 7" type="primary">def</name>
    <name evidence="8" type="ORF">FC794_06700</name>
    <name evidence="9" type="ORF">FC964_09530</name>
    <name evidence="7" type="ORF">FCV25_07450</name>
</gene>
<dbReference type="FunFam" id="3.90.45.10:FF:000005">
    <property type="entry name" value="Peptide deformylase"/>
    <property type="match status" value="1"/>
</dbReference>
<evidence type="ECO:0000313" key="11">
    <source>
        <dbReference type="Proteomes" id="UP000478995"/>
    </source>
</evidence>
<dbReference type="GO" id="GO:0046872">
    <property type="term" value="F:metal ion binding"/>
    <property type="evidence" value="ECO:0007669"/>
    <property type="project" value="UniProtKB-KW"/>
</dbReference>
<evidence type="ECO:0000313" key="12">
    <source>
        <dbReference type="Proteomes" id="UP000482543"/>
    </source>
</evidence>
<dbReference type="PRINTS" id="PR01576">
    <property type="entry name" value="PDEFORMYLASE"/>
</dbReference>
<evidence type="ECO:0000313" key="8">
    <source>
        <dbReference type="EMBL" id="NFG16480.1"/>
    </source>
</evidence>
<comment type="caution">
    <text evidence="7">The sequence shown here is derived from an EMBL/GenBank/DDBJ whole genome shotgun (WGS) entry which is preliminary data.</text>
</comment>
<comment type="catalytic activity">
    <reaction evidence="6">
        <text>N-terminal N-formyl-L-methionyl-[peptide] + H2O = N-terminal L-methionyl-[peptide] + formate</text>
        <dbReference type="Rhea" id="RHEA:24420"/>
        <dbReference type="Rhea" id="RHEA-COMP:10639"/>
        <dbReference type="Rhea" id="RHEA-COMP:10640"/>
        <dbReference type="ChEBI" id="CHEBI:15377"/>
        <dbReference type="ChEBI" id="CHEBI:15740"/>
        <dbReference type="ChEBI" id="CHEBI:49298"/>
        <dbReference type="ChEBI" id="CHEBI:64731"/>
        <dbReference type="EC" id="3.5.1.88"/>
    </reaction>
</comment>
<dbReference type="Pfam" id="PF01327">
    <property type="entry name" value="Pep_deformylase"/>
    <property type="match status" value="1"/>
</dbReference>
<evidence type="ECO:0000313" key="9">
    <source>
        <dbReference type="EMBL" id="NFI21621.1"/>
    </source>
</evidence>
<dbReference type="CDD" id="cd00487">
    <property type="entry name" value="Pep_deformylase"/>
    <property type="match status" value="1"/>
</dbReference>
<protein>
    <recommendedName>
        <fullName evidence="6">Peptide deformylase</fullName>
        <shortName evidence="6">PDF</shortName>
        <ecNumber evidence="6">3.5.1.88</ecNumber>
    </recommendedName>
    <alternativeName>
        <fullName evidence="6">Polypeptide deformylase</fullName>
    </alternativeName>
</protein>
<dbReference type="EMBL" id="SWOY01000002">
    <property type="protein sequence ID" value="NFG16480.1"/>
    <property type="molecule type" value="Genomic_DNA"/>
</dbReference>
<dbReference type="Proteomes" id="UP000478995">
    <property type="component" value="Unassembled WGS sequence"/>
</dbReference>
<dbReference type="HAMAP" id="MF_00163">
    <property type="entry name" value="Pep_deformylase"/>
    <property type="match status" value="1"/>
</dbReference>
<evidence type="ECO:0000256" key="5">
    <source>
        <dbReference type="ARBA" id="ARBA00023004"/>
    </source>
</evidence>
<dbReference type="GeneID" id="5186765"/>